<feature type="transmembrane region" description="Helical" evidence="1">
    <location>
        <begin position="465"/>
        <end position="487"/>
    </location>
</feature>
<dbReference type="EMBL" id="CAJJDM010000097">
    <property type="protein sequence ID" value="CAD8094075.1"/>
    <property type="molecule type" value="Genomic_DNA"/>
</dbReference>
<evidence type="ECO:0008006" key="4">
    <source>
        <dbReference type="Google" id="ProtNLM"/>
    </source>
</evidence>
<dbReference type="OMA" id="YSGYIFL"/>
<feature type="transmembrane region" description="Helical" evidence="1">
    <location>
        <begin position="594"/>
        <end position="614"/>
    </location>
</feature>
<comment type="caution">
    <text evidence="2">The sequence shown here is derived from an EMBL/GenBank/DDBJ whole genome shotgun (WGS) entry which is preliminary data.</text>
</comment>
<feature type="transmembrane region" description="Helical" evidence="1">
    <location>
        <begin position="620"/>
        <end position="639"/>
    </location>
</feature>
<keyword evidence="1" id="KW-1133">Transmembrane helix</keyword>
<sequence>MKNYSLIEFQEEEEIPLKVLVEEQQSKFQLAQPLSNEITTLVNHISVFQKRKLQEEIKMWSNFSTILNKTQNIQEFNKIRESIKFEISTEFVNELKIELHFSKKNETKYYSFETFIKKIWRSINSEVQNSEEKKTNIKSNVAILIYQGEQLENLDYTINYFLDQQIVPIVIITSRKHIKQLFKQKYNEKKYNKAYVSLYKHYSLSENHAFLFEEQISEQNIAYYFAFFRELDQIQLIKWIYLGILTFIDPEFVVITQSNLQFICQISDYFPRISEKNKIFGIQWFDEQIQDQQLKNLSYYLLFPQSIINSHSIFKVKQFHNPFQCIYKWSLINNYISNYYELLKNTQENTIGVLELNSVLPKLMYESEQLELIILKKYISISKIIQNSENTLVNYFINIRQKIHNQMRNHEIITNNFKIYIFSTFQNIFNKFQFIQGYFSISICIFFSFYSPYQLIFYITEESSAYIAIAMIIPLFYLFNLLIFTLFSNLYHFEDMMEFQNQFNILSYILKQNEHGEVQGMSGFDSQDVELSEIISQEKGFIKFQIEVQQENQILDFEQILSKSQNQEIILQARIKEKLTVSGQFMILISIQKILDFTVFLFTFSNLVILYGKSLWDSSVIHQSCIFFLVIFIILIEFFQKGFNLFKYTYNFSFLAYFWQIQNVNNKQFSPQVQLTKKKQLAELLLSNAIVSYCFIAVESYFNYSGYIFLGILGYLSLISVISGILQIIFEKTPQFENYTKTNVNVEDNSEMQQQCQQYELSFKQQDRIKLIREAKEFVNYLIKEINQKNQEGQQSQKQQQNLNQDINNENLALVNNEQI</sequence>
<evidence type="ECO:0000256" key="1">
    <source>
        <dbReference type="SAM" id="Phobius"/>
    </source>
</evidence>
<proteinExistence type="predicted"/>
<evidence type="ECO:0000313" key="2">
    <source>
        <dbReference type="EMBL" id="CAD8094075.1"/>
    </source>
</evidence>
<name>A0A8S1NX20_PARPR</name>
<feature type="transmembrane region" description="Helical" evidence="1">
    <location>
        <begin position="708"/>
        <end position="730"/>
    </location>
</feature>
<keyword evidence="1" id="KW-0472">Membrane</keyword>
<reference evidence="2" key="1">
    <citation type="submission" date="2021-01" db="EMBL/GenBank/DDBJ databases">
        <authorList>
            <consortium name="Genoscope - CEA"/>
            <person name="William W."/>
        </authorList>
    </citation>
    <scope>NUCLEOTIDE SEQUENCE</scope>
</reference>
<feature type="transmembrane region" description="Helical" evidence="1">
    <location>
        <begin position="684"/>
        <end position="702"/>
    </location>
</feature>
<dbReference type="AlphaFoldDB" id="A0A8S1NX20"/>
<feature type="transmembrane region" description="Helical" evidence="1">
    <location>
        <begin position="438"/>
        <end position="459"/>
    </location>
</feature>
<organism evidence="2 3">
    <name type="scientific">Paramecium primaurelia</name>
    <dbReference type="NCBI Taxonomy" id="5886"/>
    <lineage>
        <taxon>Eukaryota</taxon>
        <taxon>Sar</taxon>
        <taxon>Alveolata</taxon>
        <taxon>Ciliophora</taxon>
        <taxon>Intramacronucleata</taxon>
        <taxon>Oligohymenophorea</taxon>
        <taxon>Peniculida</taxon>
        <taxon>Parameciidae</taxon>
        <taxon>Paramecium</taxon>
    </lineage>
</organism>
<keyword evidence="1" id="KW-0812">Transmembrane</keyword>
<accession>A0A8S1NX20</accession>
<gene>
    <name evidence="2" type="ORF">PPRIM_AZ9-3.1.T0940211</name>
</gene>
<keyword evidence="3" id="KW-1185">Reference proteome</keyword>
<evidence type="ECO:0000313" key="3">
    <source>
        <dbReference type="Proteomes" id="UP000688137"/>
    </source>
</evidence>
<protein>
    <recommendedName>
        <fullName evidence="4">Transmembrane protein</fullName>
    </recommendedName>
</protein>
<dbReference type="Proteomes" id="UP000688137">
    <property type="component" value="Unassembled WGS sequence"/>
</dbReference>